<reference evidence="1" key="1">
    <citation type="submission" date="2024-09" db="EMBL/GenBank/DDBJ databases">
        <title>Black Yeasts Isolated from many extreme environments.</title>
        <authorList>
            <person name="Coleine C."/>
            <person name="Stajich J.E."/>
            <person name="Selbmann L."/>
        </authorList>
    </citation>
    <scope>NUCLEOTIDE SEQUENCE</scope>
    <source>
        <strain evidence="1">CCFEE 5737</strain>
    </source>
</reference>
<gene>
    <name evidence="1" type="ORF">LTS18_013323</name>
</gene>
<proteinExistence type="predicted"/>
<comment type="caution">
    <text evidence="1">The sequence shown here is derived from an EMBL/GenBank/DDBJ whole genome shotgun (WGS) entry which is preliminary data.</text>
</comment>
<evidence type="ECO:0000313" key="1">
    <source>
        <dbReference type="EMBL" id="KAK3046641.1"/>
    </source>
</evidence>
<organism evidence="1 2">
    <name type="scientific">Coniosporium uncinatum</name>
    <dbReference type="NCBI Taxonomy" id="93489"/>
    <lineage>
        <taxon>Eukaryota</taxon>
        <taxon>Fungi</taxon>
        <taxon>Dikarya</taxon>
        <taxon>Ascomycota</taxon>
        <taxon>Pezizomycotina</taxon>
        <taxon>Dothideomycetes</taxon>
        <taxon>Dothideomycetes incertae sedis</taxon>
        <taxon>Coniosporium</taxon>
    </lineage>
</organism>
<evidence type="ECO:0000313" key="2">
    <source>
        <dbReference type="Proteomes" id="UP001186974"/>
    </source>
</evidence>
<sequence length="275" mass="29651">MSVHNIVIIGASYGGLPAAHGLLKDVLSQIKKEGHSYKITMIAPSAYFYWKVGSPRTIVNPSALPIDKVLLPIKDGFKNYSAEQFEFVQAYARHIDPMARTVETDVAGSIGYDSLLICSGTYFSTDYWSTSNGAEAVRRALEDIHRRLPEAKTVVVAGGGAAGVETAGELGQTYGGKKDIILYSGSEQLLNRLTNKAVGKDAEARLAKMGVKVVNGGVRVVEHINEGGKDILKLSNGETVEADVYIASTGDKPNSQFVPKEWVNEKGFVRTDGKT</sequence>
<dbReference type="EMBL" id="JAWDJW010010436">
    <property type="protein sequence ID" value="KAK3046641.1"/>
    <property type="molecule type" value="Genomic_DNA"/>
</dbReference>
<dbReference type="Proteomes" id="UP001186974">
    <property type="component" value="Unassembled WGS sequence"/>
</dbReference>
<accession>A0ACC3CWZ1</accession>
<protein>
    <submittedName>
        <fullName evidence="1">Uncharacterized protein</fullName>
    </submittedName>
</protein>
<keyword evidence="2" id="KW-1185">Reference proteome</keyword>
<name>A0ACC3CWZ1_9PEZI</name>
<feature type="non-terminal residue" evidence="1">
    <location>
        <position position="275"/>
    </location>
</feature>